<evidence type="ECO:0000313" key="3">
    <source>
        <dbReference type="Proteomes" id="UP000177913"/>
    </source>
</evidence>
<keyword evidence="1" id="KW-0732">Signal</keyword>
<accession>A0A1F7GYA7</accession>
<organism evidence="2 3">
    <name type="scientific">Candidatus Roizmanbacteria bacterium RIFCSPHIGHO2_02_FULL_38_11</name>
    <dbReference type="NCBI Taxonomy" id="1802039"/>
    <lineage>
        <taxon>Bacteria</taxon>
        <taxon>Candidatus Roizmaniibacteriota</taxon>
    </lineage>
</organism>
<dbReference type="Proteomes" id="UP000177913">
    <property type="component" value="Unassembled WGS sequence"/>
</dbReference>
<evidence type="ECO:0000313" key="2">
    <source>
        <dbReference type="EMBL" id="OGK23775.1"/>
    </source>
</evidence>
<protein>
    <submittedName>
        <fullName evidence="2">Uncharacterized protein</fullName>
    </submittedName>
</protein>
<dbReference type="EMBL" id="MFZO01000043">
    <property type="protein sequence ID" value="OGK23775.1"/>
    <property type="molecule type" value="Genomic_DNA"/>
</dbReference>
<dbReference type="AlphaFoldDB" id="A0A1F7GYA7"/>
<sequence>MVDERGSISPSKREPSKLPALVAATLMVFSPIASACASPPPPNILLQESEIDYNAAVNKIRLYVDGSSSLLTDAELDQTITDIMVGLQRMQGYTDIVQPNGVNFFPEGDIHCGGNEGVTITFFGLPLSTNICQDEAPGRFVVAVYEKMHTKLSAHMCFEDYFACNDKKGWGKLIAHTGAIMLIEKIFPGYQQLIPPFGINTAPTEILPVWLSRTKDPDKALVAIIRGDNQTLKEILGVDDPRHWEMLVLLRESLLIYTDHWSLMQEVEAGKIEPNSPDLQRYYEFVNNHTRNIDRLAKFVLHDPTIK</sequence>
<feature type="chain" id="PRO_5009529220" evidence="1">
    <location>
        <begin position="36"/>
        <end position="307"/>
    </location>
</feature>
<reference evidence="2 3" key="1">
    <citation type="journal article" date="2016" name="Nat. Commun.">
        <title>Thousands of microbial genomes shed light on interconnected biogeochemical processes in an aquifer system.</title>
        <authorList>
            <person name="Anantharaman K."/>
            <person name="Brown C.T."/>
            <person name="Hug L.A."/>
            <person name="Sharon I."/>
            <person name="Castelle C.J."/>
            <person name="Probst A.J."/>
            <person name="Thomas B.C."/>
            <person name="Singh A."/>
            <person name="Wilkins M.J."/>
            <person name="Karaoz U."/>
            <person name="Brodie E.L."/>
            <person name="Williams K.H."/>
            <person name="Hubbard S.S."/>
            <person name="Banfield J.F."/>
        </authorList>
    </citation>
    <scope>NUCLEOTIDE SEQUENCE [LARGE SCALE GENOMIC DNA]</scope>
</reference>
<comment type="caution">
    <text evidence="2">The sequence shown here is derived from an EMBL/GenBank/DDBJ whole genome shotgun (WGS) entry which is preliminary data.</text>
</comment>
<evidence type="ECO:0000256" key="1">
    <source>
        <dbReference type="SAM" id="SignalP"/>
    </source>
</evidence>
<gene>
    <name evidence="2" type="ORF">A3C25_06610</name>
</gene>
<name>A0A1F7GYA7_9BACT</name>
<proteinExistence type="predicted"/>
<feature type="signal peptide" evidence="1">
    <location>
        <begin position="1"/>
        <end position="35"/>
    </location>
</feature>